<dbReference type="EMBL" id="JAIWYP010000001">
    <property type="protein sequence ID" value="KAH3877758.1"/>
    <property type="molecule type" value="Genomic_DNA"/>
</dbReference>
<gene>
    <name evidence="1" type="ORF">DPMN_001636</name>
</gene>
<protein>
    <submittedName>
        <fullName evidence="1">Uncharacterized protein</fullName>
    </submittedName>
</protein>
<accession>A0A9D4MIR7</accession>
<keyword evidence="2" id="KW-1185">Reference proteome</keyword>
<reference evidence="1" key="2">
    <citation type="submission" date="2020-11" db="EMBL/GenBank/DDBJ databases">
        <authorList>
            <person name="McCartney M.A."/>
            <person name="Auch B."/>
            <person name="Kono T."/>
            <person name="Mallez S."/>
            <person name="Becker A."/>
            <person name="Gohl D.M."/>
            <person name="Silverstein K.A.T."/>
            <person name="Koren S."/>
            <person name="Bechman K.B."/>
            <person name="Herman A."/>
            <person name="Abrahante J.E."/>
            <person name="Garbe J."/>
        </authorList>
    </citation>
    <scope>NUCLEOTIDE SEQUENCE</scope>
    <source>
        <strain evidence="1">Duluth1</strain>
        <tissue evidence="1">Whole animal</tissue>
    </source>
</reference>
<reference evidence="1" key="1">
    <citation type="journal article" date="2019" name="bioRxiv">
        <title>The Genome of the Zebra Mussel, Dreissena polymorpha: A Resource for Invasive Species Research.</title>
        <authorList>
            <person name="McCartney M.A."/>
            <person name="Auch B."/>
            <person name="Kono T."/>
            <person name="Mallez S."/>
            <person name="Zhang Y."/>
            <person name="Obille A."/>
            <person name="Becker A."/>
            <person name="Abrahante J.E."/>
            <person name="Garbe J."/>
            <person name="Badalamenti J.P."/>
            <person name="Herman A."/>
            <person name="Mangelson H."/>
            <person name="Liachko I."/>
            <person name="Sullivan S."/>
            <person name="Sone E.D."/>
            <person name="Koren S."/>
            <person name="Silverstein K.A.T."/>
            <person name="Beckman K.B."/>
            <person name="Gohl D.M."/>
        </authorList>
    </citation>
    <scope>NUCLEOTIDE SEQUENCE</scope>
    <source>
        <strain evidence="1">Duluth1</strain>
        <tissue evidence="1">Whole animal</tissue>
    </source>
</reference>
<sequence length="107" mass="12760">MLDHFSRYDDILNYKLCLSIIDVFGIDSYIAQTAYLRLTHSNSFPQVWRRLPITEFVDKRTFRRHRKQSRDQTIHHRRGVPYLPPPHFYIMTPADHVIQGFHCSATS</sequence>
<evidence type="ECO:0000313" key="2">
    <source>
        <dbReference type="Proteomes" id="UP000828390"/>
    </source>
</evidence>
<dbReference type="Proteomes" id="UP000828390">
    <property type="component" value="Unassembled WGS sequence"/>
</dbReference>
<feature type="non-terminal residue" evidence="1">
    <location>
        <position position="1"/>
    </location>
</feature>
<name>A0A9D4MIR7_DREPO</name>
<dbReference type="AlphaFoldDB" id="A0A9D4MIR7"/>
<evidence type="ECO:0000313" key="1">
    <source>
        <dbReference type="EMBL" id="KAH3877758.1"/>
    </source>
</evidence>
<organism evidence="1 2">
    <name type="scientific">Dreissena polymorpha</name>
    <name type="common">Zebra mussel</name>
    <name type="synonym">Mytilus polymorpha</name>
    <dbReference type="NCBI Taxonomy" id="45954"/>
    <lineage>
        <taxon>Eukaryota</taxon>
        <taxon>Metazoa</taxon>
        <taxon>Spiralia</taxon>
        <taxon>Lophotrochozoa</taxon>
        <taxon>Mollusca</taxon>
        <taxon>Bivalvia</taxon>
        <taxon>Autobranchia</taxon>
        <taxon>Heteroconchia</taxon>
        <taxon>Euheterodonta</taxon>
        <taxon>Imparidentia</taxon>
        <taxon>Neoheterodontei</taxon>
        <taxon>Myida</taxon>
        <taxon>Dreissenoidea</taxon>
        <taxon>Dreissenidae</taxon>
        <taxon>Dreissena</taxon>
    </lineage>
</organism>
<comment type="caution">
    <text evidence="1">The sequence shown here is derived from an EMBL/GenBank/DDBJ whole genome shotgun (WGS) entry which is preliminary data.</text>
</comment>
<proteinExistence type="predicted"/>